<protein>
    <submittedName>
        <fullName evidence="1">Uncharacterized protein</fullName>
    </submittedName>
</protein>
<keyword evidence="2" id="KW-1185">Reference proteome</keyword>
<evidence type="ECO:0000313" key="2">
    <source>
        <dbReference type="Proteomes" id="UP001055811"/>
    </source>
</evidence>
<comment type="caution">
    <text evidence="1">The sequence shown here is derived from an EMBL/GenBank/DDBJ whole genome shotgun (WGS) entry which is preliminary data.</text>
</comment>
<dbReference type="EMBL" id="CM042013">
    <property type="protein sequence ID" value="KAI3739191.1"/>
    <property type="molecule type" value="Genomic_DNA"/>
</dbReference>
<reference evidence="2" key="1">
    <citation type="journal article" date="2022" name="Mol. Ecol. Resour.">
        <title>The genomes of chicory, endive, great burdock and yacon provide insights into Asteraceae palaeo-polyploidization history and plant inulin production.</title>
        <authorList>
            <person name="Fan W."/>
            <person name="Wang S."/>
            <person name="Wang H."/>
            <person name="Wang A."/>
            <person name="Jiang F."/>
            <person name="Liu H."/>
            <person name="Zhao H."/>
            <person name="Xu D."/>
            <person name="Zhang Y."/>
        </authorList>
    </citation>
    <scope>NUCLEOTIDE SEQUENCE [LARGE SCALE GENOMIC DNA]</scope>
    <source>
        <strain evidence="2">cv. Punajuju</strain>
    </source>
</reference>
<accession>A0ACB9CY86</accession>
<evidence type="ECO:0000313" key="1">
    <source>
        <dbReference type="EMBL" id="KAI3739191.1"/>
    </source>
</evidence>
<gene>
    <name evidence="1" type="ORF">L2E82_29590</name>
</gene>
<dbReference type="Proteomes" id="UP001055811">
    <property type="component" value="Linkage Group LG05"/>
</dbReference>
<proteinExistence type="predicted"/>
<reference evidence="1 2" key="2">
    <citation type="journal article" date="2022" name="Mol. Ecol. Resour.">
        <title>The genomes of chicory, endive, great burdock and yacon provide insights into Asteraceae paleo-polyploidization history and plant inulin production.</title>
        <authorList>
            <person name="Fan W."/>
            <person name="Wang S."/>
            <person name="Wang H."/>
            <person name="Wang A."/>
            <person name="Jiang F."/>
            <person name="Liu H."/>
            <person name="Zhao H."/>
            <person name="Xu D."/>
            <person name="Zhang Y."/>
        </authorList>
    </citation>
    <scope>NUCLEOTIDE SEQUENCE [LARGE SCALE GENOMIC DNA]</scope>
    <source>
        <strain evidence="2">cv. Punajuju</strain>
        <tissue evidence="1">Leaves</tissue>
    </source>
</reference>
<organism evidence="1 2">
    <name type="scientific">Cichorium intybus</name>
    <name type="common">Chicory</name>
    <dbReference type="NCBI Taxonomy" id="13427"/>
    <lineage>
        <taxon>Eukaryota</taxon>
        <taxon>Viridiplantae</taxon>
        <taxon>Streptophyta</taxon>
        <taxon>Embryophyta</taxon>
        <taxon>Tracheophyta</taxon>
        <taxon>Spermatophyta</taxon>
        <taxon>Magnoliopsida</taxon>
        <taxon>eudicotyledons</taxon>
        <taxon>Gunneridae</taxon>
        <taxon>Pentapetalae</taxon>
        <taxon>asterids</taxon>
        <taxon>campanulids</taxon>
        <taxon>Asterales</taxon>
        <taxon>Asteraceae</taxon>
        <taxon>Cichorioideae</taxon>
        <taxon>Cichorieae</taxon>
        <taxon>Cichoriinae</taxon>
        <taxon>Cichorium</taxon>
    </lineage>
</organism>
<sequence>MKNQYDYLSGKYAVWVKLKNRTGNIYDPITNTFNLTDEEWELEAKSWGPSFTRPRPTEEFFEHDSDDVQCTQMEPPGANEVGEELIKLARSLVEKNNLDNDIDACMEKLEKTGWEEDDAKYCTALLLFGESVDIRKVWLSLKPSSCESWVKNAGRKYGLFG</sequence>
<name>A0ACB9CY86_CICIN</name>